<gene>
    <name evidence="5" type="ORF">EGW08_022578</name>
</gene>
<evidence type="ECO:0000313" key="6">
    <source>
        <dbReference type="Proteomes" id="UP000271974"/>
    </source>
</evidence>
<evidence type="ECO:0000256" key="2">
    <source>
        <dbReference type="PROSITE-ProRule" id="PRU00059"/>
    </source>
</evidence>
<evidence type="ECO:0000313" key="5">
    <source>
        <dbReference type="EMBL" id="RUS69659.1"/>
    </source>
</evidence>
<dbReference type="Gene3D" id="2.60.120.290">
    <property type="entry name" value="Spermadhesin, CUB domain"/>
    <property type="match status" value="1"/>
</dbReference>
<proteinExistence type="predicted"/>
<feature type="domain" description="CUB" evidence="4">
    <location>
        <begin position="109"/>
        <end position="167"/>
    </location>
</feature>
<dbReference type="AlphaFoldDB" id="A0A3S1H095"/>
<dbReference type="OrthoDB" id="6138650at2759"/>
<organism evidence="5 6">
    <name type="scientific">Elysia chlorotica</name>
    <name type="common">Eastern emerald elysia</name>
    <name type="synonym">Sea slug</name>
    <dbReference type="NCBI Taxonomy" id="188477"/>
    <lineage>
        <taxon>Eukaryota</taxon>
        <taxon>Metazoa</taxon>
        <taxon>Spiralia</taxon>
        <taxon>Lophotrochozoa</taxon>
        <taxon>Mollusca</taxon>
        <taxon>Gastropoda</taxon>
        <taxon>Heterobranchia</taxon>
        <taxon>Euthyneura</taxon>
        <taxon>Panpulmonata</taxon>
        <taxon>Sacoglossa</taxon>
        <taxon>Placobranchoidea</taxon>
        <taxon>Plakobranchidae</taxon>
        <taxon>Elysia</taxon>
    </lineage>
</organism>
<keyword evidence="6" id="KW-1185">Reference proteome</keyword>
<reference evidence="5 6" key="1">
    <citation type="submission" date="2019-01" db="EMBL/GenBank/DDBJ databases">
        <title>A draft genome assembly of the solar-powered sea slug Elysia chlorotica.</title>
        <authorList>
            <person name="Cai H."/>
            <person name="Li Q."/>
            <person name="Fang X."/>
            <person name="Li J."/>
            <person name="Curtis N.E."/>
            <person name="Altenburger A."/>
            <person name="Shibata T."/>
            <person name="Feng M."/>
            <person name="Maeda T."/>
            <person name="Schwartz J.A."/>
            <person name="Shigenobu S."/>
            <person name="Lundholm N."/>
            <person name="Nishiyama T."/>
            <person name="Yang H."/>
            <person name="Hasebe M."/>
            <person name="Li S."/>
            <person name="Pierce S.K."/>
            <person name="Wang J."/>
        </authorList>
    </citation>
    <scope>NUCLEOTIDE SEQUENCE [LARGE SCALE GENOMIC DNA]</scope>
    <source>
        <strain evidence="5">EC2010</strain>
        <tissue evidence="5">Whole organism of an adult</tissue>
    </source>
</reference>
<comment type="caution">
    <text evidence="5">The sequence shown here is derived from an EMBL/GenBank/DDBJ whole genome shotgun (WGS) entry which is preliminary data.</text>
</comment>
<dbReference type="CDD" id="cd00041">
    <property type="entry name" value="CUB"/>
    <property type="match status" value="1"/>
</dbReference>
<accession>A0A3S1H095</accession>
<dbReference type="PROSITE" id="PS01180">
    <property type="entry name" value="CUB"/>
    <property type="match status" value="1"/>
</dbReference>
<feature type="region of interest" description="Disordered" evidence="3">
    <location>
        <begin position="22"/>
        <end position="61"/>
    </location>
</feature>
<name>A0A3S1H095_ELYCH</name>
<evidence type="ECO:0000256" key="1">
    <source>
        <dbReference type="ARBA" id="ARBA00023157"/>
    </source>
</evidence>
<dbReference type="Proteomes" id="UP000271974">
    <property type="component" value="Unassembled WGS sequence"/>
</dbReference>
<dbReference type="EMBL" id="RQTK01001611">
    <property type="protein sequence ID" value="RUS69659.1"/>
    <property type="molecule type" value="Genomic_DNA"/>
</dbReference>
<dbReference type="Pfam" id="PF00431">
    <property type="entry name" value="CUB"/>
    <property type="match status" value="1"/>
</dbReference>
<dbReference type="InterPro" id="IPR000859">
    <property type="entry name" value="CUB_dom"/>
</dbReference>
<dbReference type="SUPFAM" id="SSF49854">
    <property type="entry name" value="Spermadhesin, CUB domain"/>
    <property type="match status" value="1"/>
</dbReference>
<comment type="caution">
    <text evidence="2">Lacks conserved residue(s) required for the propagation of feature annotation.</text>
</comment>
<protein>
    <recommendedName>
        <fullName evidence="4">CUB domain-containing protein</fullName>
    </recommendedName>
</protein>
<dbReference type="InterPro" id="IPR035914">
    <property type="entry name" value="Sperma_CUB_dom_sf"/>
</dbReference>
<evidence type="ECO:0000259" key="4">
    <source>
        <dbReference type="PROSITE" id="PS01180"/>
    </source>
</evidence>
<keyword evidence="1" id="KW-1015">Disulfide bond</keyword>
<evidence type="ECO:0000256" key="3">
    <source>
        <dbReference type="SAM" id="MobiDB-lite"/>
    </source>
</evidence>
<sequence>MTTWPRYRVVKKSAGVSSPLCYRSTSHGHRDDDESGSCSIPVSMTEPLDSRPIPLSETEPQGSSCIPVYVRESPGSSSIPMSLRAALVMTLVLALLPASGQSRTVFSQCGGHLTAPQGIIQSPNFPGPFPVPISCRWVIHVPADSKTVIYFTQYYMRHSFYITEYDHYVGPKDYRNKILVGQIDAEDHLTTVVAYR</sequence>